<dbReference type="Pfam" id="PF08741">
    <property type="entry name" value="YwhD"/>
    <property type="match status" value="1"/>
</dbReference>
<evidence type="ECO:0000256" key="1">
    <source>
        <dbReference type="SAM" id="MobiDB-lite"/>
    </source>
</evidence>
<gene>
    <name evidence="2" type="ORF">MUN89_04960</name>
</gene>
<reference evidence="2 3" key="1">
    <citation type="submission" date="2022-04" db="EMBL/GenBank/DDBJ databases">
        <title>Halobacillus sp. isolated from saltern.</title>
        <authorList>
            <person name="Won M."/>
            <person name="Lee C.-M."/>
            <person name="Woen H.-Y."/>
            <person name="Kwon S.-W."/>
        </authorList>
    </citation>
    <scope>NUCLEOTIDE SEQUENCE [LARGE SCALE GENOMIC DNA]</scope>
    <source>
        <strain evidence="2 3">SSBR10-3</strain>
    </source>
</reference>
<feature type="region of interest" description="Disordered" evidence="1">
    <location>
        <begin position="1"/>
        <end position="24"/>
    </location>
</feature>
<protein>
    <submittedName>
        <fullName evidence="2">YwhD family protein</fullName>
    </submittedName>
</protein>
<organism evidence="2 3">
    <name type="scientific">Halobacillus salinarum</name>
    <dbReference type="NCBI Taxonomy" id="2932257"/>
    <lineage>
        <taxon>Bacteria</taxon>
        <taxon>Bacillati</taxon>
        <taxon>Bacillota</taxon>
        <taxon>Bacilli</taxon>
        <taxon>Bacillales</taxon>
        <taxon>Bacillaceae</taxon>
        <taxon>Halobacillus</taxon>
    </lineage>
</organism>
<dbReference type="RefSeq" id="WP_244711920.1">
    <property type="nucleotide sequence ID" value="NZ_CP095073.1"/>
</dbReference>
<proteinExistence type="predicted"/>
<dbReference type="Proteomes" id="UP000831787">
    <property type="component" value="Chromosome"/>
</dbReference>
<evidence type="ECO:0000313" key="3">
    <source>
        <dbReference type="Proteomes" id="UP000831787"/>
    </source>
</evidence>
<accession>A0ABY4ENV1</accession>
<sequence>MKEFDQFKNKEDRDKKKNQFTIIKDDSTDGHGGYGVGSISLENMTPVIVDPNEGEAFVDMGALHARSKVEKRIKFLSDKAEVPNGKLYWIGWVTVDYREGNPCYYGVACSELRVDRSIKRGYKRMPEHVNHMDKSMKGRFVVDHMDDVSKKILGEYLRDFKPELWENTAQELKDSLGVH</sequence>
<keyword evidence="3" id="KW-1185">Reference proteome</keyword>
<evidence type="ECO:0000313" key="2">
    <source>
        <dbReference type="EMBL" id="UOQ45302.1"/>
    </source>
</evidence>
<dbReference type="EMBL" id="CP095073">
    <property type="protein sequence ID" value="UOQ45302.1"/>
    <property type="molecule type" value="Genomic_DNA"/>
</dbReference>
<dbReference type="InterPro" id="IPR014852">
    <property type="entry name" value="YwhD"/>
</dbReference>
<name>A0ABY4ENV1_9BACI</name>